<dbReference type="SMART" id="SM00354">
    <property type="entry name" value="HTH_LACI"/>
    <property type="match status" value="1"/>
</dbReference>
<evidence type="ECO:0000313" key="5">
    <source>
        <dbReference type="EMBL" id="MBM9476936.1"/>
    </source>
</evidence>
<gene>
    <name evidence="5" type="ORF">JL107_10805</name>
</gene>
<evidence type="ECO:0000256" key="1">
    <source>
        <dbReference type="ARBA" id="ARBA00023015"/>
    </source>
</evidence>
<dbReference type="InterPro" id="IPR028082">
    <property type="entry name" value="Peripla_BP_I"/>
</dbReference>
<dbReference type="RefSeq" id="WP_205257050.1">
    <property type="nucleotide sequence ID" value="NZ_BAAAPV010000001.1"/>
</dbReference>
<dbReference type="Proteomes" id="UP000663801">
    <property type="component" value="Unassembled WGS sequence"/>
</dbReference>
<dbReference type="SUPFAM" id="SSF47413">
    <property type="entry name" value="lambda repressor-like DNA-binding domains"/>
    <property type="match status" value="1"/>
</dbReference>
<dbReference type="Gene3D" id="1.10.260.40">
    <property type="entry name" value="lambda repressor-like DNA-binding domains"/>
    <property type="match status" value="1"/>
</dbReference>
<evidence type="ECO:0000256" key="2">
    <source>
        <dbReference type="ARBA" id="ARBA00023125"/>
    </source>
</evidence>
<dbReference type="EMBL" id="JAERWL010000009">
    <property type="protein sequence ID" value="MBM9476936.1"/>
    <property type="molecule type" value="Genomic_DNA"/>
</dbReference>
<keyword evidence="2 5" id="KW-0238">DNA-binding</keyword>
<dbReference type="SUPFAM" id="SSF53822">
    <property type="entry name" value="Periplasmic binding protein-like I"/>
    <property type="match status" value="1"/>
</dbReference>
<dbReference type="Pfam" id="PF00356">
    <property type="entry name" value="LacI"/>
    <property type="match status" value="1"/>
</dbReference>
<keyword evidence="6" id="KW-1185">Reference proteome</keyword>
<evidence type="ECO:0000259" key="4">
    <source>
        <dbReference type="PROSITE" id="PS50932"/>
    </source>
</evidence>
<reference evidence="5" key="1">
    <citation type="submission" date="2021-01" db="EMBL/GenBank/DDBJ databases">
        <title>KCTC 19127 draft genome.</title>
        <authorList>
            <person name="An D."/>
        </authorList>
    </citation>
    <scope>NUCLEOTIDE SEQUENCE</scope>
    <source>
        <strain evidence="5">KCTC 19127</strain>
    </source>
</reference>
<proteinExistence type="predicted"/>
<dbReference type="GO" id="GO:0000976">
    <property type="term" value="F:transcription cis-regulatory region binding"/>
    <property type="evidence" value="ECO:0007669"/>
    <property type="project" value="TreeGrafter"/>
</dbReference>
<comment type="caution">
    <text evidence="5">The sequence shown here is derived from an EMBL/GenBank/DDBJ whole genome shotgun (WGS) entry which is preliminary data.</text>
</comment>
<keyword evidence="3" id="KW-0804">Transcription</keyword>
<keyword evidence="1" id="KW-0805">Transcription regulation</keyword>
<dbReference type="CDD" id="cd06307">
    <property type="entry name" value="PBP1_sugar_binding"/>
    <property type="match status" value="1"/>
</dbReference>
<dbReference type="PANTHER" id="PTHR30146">
    <property type="entry name" value="LACI-RELATED TRANSCRIPTIONAL REPRESSOR"/>
    <property type="match status" value="1"/>
</dbReference>
<dbReference type="GO" id="GO:0003700">
    <property type="term" value="F:DNA-binding transcription factor activity"/>
    <property type="evidence" value="ECO:0007669"/>
    <property type="project" value="TreeGrafter"/>
</dbReference>
<dbReference type="InterPro" id="IPR000843">
    <property type="entry name" value="HTH_LacI"/>
</dbReference>
<dbReference type="PROSITE" id="PS50932">
    <property type="entry name" value="HTH_LACI_2"/>
    <property type="match status" value="1"/>
</dbReference>
<sequence>MAHPHRVRDIAVQAGLSQATVDRVLNGRGGVRASTVAQVGRAVAELDRQQTQLAVDGRTFLVDVVVDAPQRFSHAVRAALEAELPGLRPAVVRGRFTLTEAAPAAEIAAALHRVADRGSHGVVLKAPDSPEVTDAVARVQRAGIPVITLVTDLPGTARLAYVGLDNRAAGATAAYLVDRWLPADDAAVLVIRGDSAFRGEDEREMGFRATLRATARPGAEPRRLVELVHSAGGDDTLRRAVTESLARHGDIAAVYSMYAFGGNAAVLDAFDRAGRRSAVFVTHDLNADNRALLLDGRISAVLHHDLNDDLRRCCWLIMQARGALPGTPVTLTSPIQVVTPYNVPPAR</sequence>
<dbReference type="InterPro" id="IPR010982">
    <property type="entry name" value="Lambda_DNA-bd_dom_sf"/>
</dbReference>
<dbReference type="Gene3D" id="3.40.50.2300">
    <property type="match status" value="2"/>
</dbReference>
<dbReference type="CDD" id="cd01392">
    <property type="entry name" value="HTH_LacI"/>
    <property type="match status" value="1"/>
</dbReference>
<protein>
    <submittedName>
        <fullName evidence="5">LacI family DNA-binding transcriptional regulator</fullName>
    </submittedName>
</protein>
<evidence type="ECO:0000313" key="6">
    <source>
        <dbReference type="Proteomes" id="UP000663801"/>
    </source>
</evidence>
<dbReference type="InterPro" id="IPR025997">
    <property type="entry name" value="SBP_2_dom"/>
</dbReference>
<dbReference type="Pfam" id="PF13407">
    <property type="entry name" value="Peripla_BP_4"/>
    <property type="match status" value="1"/>
</dbReference>
<accession>A0A938YLV8</accession>
<name>A0A938YLV8_9ACTN</name>
<organism evidence="5 6">
    <name type="scientific">Nakamurella flavida</name>
    <dbReference type="NCBI Taxonomy" id="363630"/>
    <lineage>
        <taxon>Bacteria</taxon>
        <taxon>Bacillati</taxon>
        <taxon>Actinomycetota</taxon>
        <taxon>Actinomycetes</taxon>
        <taxon>Nakamurellales</taxon>
        <taxon>Nakamurellaceae</taxon>
        <taxon>Nakamurella</taxon>
    </lineage>
</organism>
<dbReference type="AlphaFoldDB" id="A0A938YLV8"/>
<evidence type="ECO:0000256" key="3">
    <source>
        <dbReference type="ARBA" id="ARBA00023163"/>
    </source>
</evidence>
<feature type="domain" description="HTH lacI-type" evidence="4">
    <location>
        <begin position="8"/>
        <end position="59"/>
    </location>
</feature>
<dbReference type="PANTHER" id="PTHR30146:SF152">
    <property type="entry name" value="TRANSCRIPTIONAL REGULATORY PROTEIN"/>
    <property type="match status" value="1"/>
</dbReference>